<dbReference type="EMBL" id="NIVC01001881">
    <property type="protein sequence ID" value="PAA63008.1"/>
    <property type="molecule type" value="Genomic_DNA"/>
</dbReference>
<gene>
    <name evidence="6" type="ORF">BOX15_Mlig001137g2</name>
    <name evidence="5" type="ORF">BOX15_Mlig001137g4</name>
    <name evidence="4" type="ORF">BOX15_Mlig001137g5</name>
    <name evidence="7" type="ORF">BOX15_Mlig027532g1</name>
</gene>
<dbReference type="InterPro" id="IPR002889">
    <property type="entry name" value="WSC_carb-bd"/>
</dbReference>
<dbReference type="EMBL" id="NIVC01003993">
    <property type="protein sequence ID" value="PAA49032.1"/>
    <property type="molecule type" value="Genomic_DNA"/>
</dbReference>
<dbReference type="PANTHER" id="PTHR45964:SF9">
    <property type="entry name" value="SULFOTRANSFERASE"/>
    <property type="match status" value="1"/>
</dbReference>
<keyword evidence="8" id="KW-1185">Reference proteome</keyword>
<dbReference type="OrthoDB" id="6151979at2759"/>
<evidence type="ECO:0000259" key="3">
    <source>
        <dbReference type="PROSITE" id="PS51212"/>
    </source>
</evidence>
<dbReference type="InterPro" id="IPR051589">
    <property type="entry name" value="Sialate-O-sulfotransferase"/>
</dbReference>
<dbReference type="SMART" id="SM00321">
    <property type="entry name" value="WSC"/>
    <property type="match status" value="1"/>
</dbReference>
<dbReference type="STRING" id="282301.A0A267GZS7"/>
<evidence type="ECO:0000256" key="2">
    <source>
        <dbReference type="SAM" id="SignalP"/>
    </source>
</evidence>
<evidence type="ECO:0000313" key="4">
    <source>
        <dbReference type="EMBL" id="PAA48814.1"/>
    </source>
</evidence>
<dbReference type="EMBL" id="NIVC01004046">
    <property type="protein sequence ID" value="PAA48814.1"/>
    <property type="molecule type" value="Genomic_DNA"/>
</dbReference>
<reference evidence="7 8" key="1">
    <citation type="submission" date="2017-06" db="EMBL/GenBank/DDBJ databases">
        <title>A platform for efficient transgenesis in Macrostomum lignano, a flatworm model organism for stem cell research.</title>
        <authorList>
            <person name="Berezikov E."/>
        </authorList>
    </citation>
    <scope>NUCLEOTIDE SEQUENCE [LARGE SCALE GENOMIC DNA]</scope>
    <source>
        <strain evidence="7">DV1</strain>
        <tissue evidence="7">Whole organism</tissue>
    </source>
</reference>
<feature type="domain" description="WSC" evidence="3">
    <location>
        <begin position="31"/>
        <end position="128"/>
    </location>
</feature>
<comment type="caution">
    <text evidence="7">The sequence shown here is derived from an EMBL/GenBank/DDBJ whole genome shotgun (WGS) entry which is preliminary data.</text>
</comment>
<sequence length="144" mass="16391">MRLLSCILIIIVVISQLQVSWSDTPDQEFSKWKLVGCFPTTVRQPVLGHQVTTADSRKFMSHSVCQITCRKRYLKYFGLYRGSECYCGNSKLYLDSPLPKAELCRSTCSGNNDEFCGGKAAMLVFETFSKPMLTCHDKRLLDRC</sequence>
<evidence type="ECO:0000313" key="8">
    <source>
        <dbReference type="Proteomes" id="UP000215902"/>
    </source>
</evidence>
<accession>A0A267GZS7</accession>
<organism evidence="7 8">
    <name type="scientific">Macrostomum lignano</name>
    <dbReference type="NCBI Taxonomy" id="282301"/>
    <lineage>
        <taxon>Eukaryota</taxon>
        <taxon>Metazoa</taxon>
        <taxon>Spiralia</taxon>
        <taxon>Lophotrochozoa</taxon>
        <taxon>Platyhelminthes</taxon>
        <taxon>Rhabditophora</taxon>
        <taxon>Macrostomorpha</taxon>
        <taxon>Macrostomida</taxon>
        <taxon>Macrostomidae</taxon>
        <taxon>Macrostomum</taxon>
    </lineage>
</organism>
<feature type="signal peptide" evidence="2">
    <location>
        <begin position="1"/>
        <end position="22"/>
    </location>
</feature>
<evidence type="ECO:0000313" key="6">
    <source>
        <dbReference type="EMBL" id="PAA63008.1"/>
    </source>
</evidence>
<keyword evidence="1" id="KW-0677">Repeat</keyword>
<evidence type="ECO:0000256" key="1">
    <source>
        <dbReference type="ARBA" id="ARBA00022737"/>
    </source>
</evidence>
<dbReference type="PANTHER" id="PTHR45964">
    <property type="entry name" value="WSCD FAMILY MEMBER CG9164"/>
    <property type="match status" value="1"/>
</dbReference>
<dbReference type="Proteomes" id="UP000215902">
    <property type="component" value="Unassembled WGS sequence"/>
</dbReference>
<protein>
    <recommendedName>
        <fullName evidence="3">WSC domain-containing protein</fullName>
    </recommendedName>
</protein>
<dbReference type="EMBL" id="NIVC01000084">
    <property type="protein sequence ID" value="PAA91551.1"/>
    <property type="molecule type" value="Genomic_DNA"/>
</dbReference>
<dbReference type="PROSITE" id="PS51212">
    <property type="entry name" value="WSC"/>
    <property type="match status" value="1"/>
</dbReference>
<evidence type="ECO:0000313" key="5">
    <source>
        <dbReference type="EMBL" id="PAA49032.1"/>
    </source>
</evidence>
<proteinExistence type="predicted"/>
<feature type="chain" id="PRO_5011916245" description="WSC domain-containing protein" evidence="2">
    <location>
        <begin position="23"/>
        <end position="144"/>
    </location>
</feature>
<keyword evidence="2" id="KW-0732">Signal</keyword>
<dbReference type="Pfam" id="PF01822">
    <property type="entry name" value="WSC"/>
    <property type="match status" value="1"/>
</dbReference>
<dbReference type="AlphaFoldDB" id="A0A267GZS7"/>
<evidence type="ECO:0000313" key="7">
    <source>
        <dbReference type="EMBL" id="PAA91551.1"/>
    </source>
</evidence>
<name>A0A267GZS7_9PLAT</name>